<reference evidence="1" key="2">
    <citation type="submission" date="2013-10" db="EMBL/GenBank/DDBJ databases">
        <authorList>
            <person name="Aslett M."/>
        </authorList>
    </citation>
    <scope>NUCLEOTIDE SEQUENCE [LARGE SCALE GENOMIC DNA]</scope>
    <source>
        <strain evidence="1">Weybridge</strain>
    </source>
</reference>
<protein>
    <submittedName>
        <fullName evidence="1">Uncharacterized protein</fullName>
    </submittedName>
</protein>
<dbReference type="VEuPathDB" id="ToxoDB:EMWEY_00060030"/>
<evidence type="ECO:0000313" key="2">
    <source>
        <dbReference type="Proteomes" id="UP000030763"/>
    </source>
</evidence>
<dbReference type="RefSeq" id="XP_013333656.1">
    <property type="nucleotide sequence ID" value="XM_013478202.1"/>
</dbReference>
<proteinExistence type="predicted"/>
<dbReference type="OrthoDB" id="354749at2759"/>
<feature type="non-terminal residue" evidence="1">
    <location>
        <position position="1"/>
    </location>
</feature>
<dbReference type="GeneID" id="25339989"/>
<gene>
    <name evidence="1" type="ORF">EMWEY_00060030</name>
</gene>
<dbReference type="AlphaFoldDB" id="U6LZ22"/>
<keyword evidence="2" id="KW-1185">Reference proteome</keyword>
<dbReference type="EMBL" id="HG719193">
    <property type="protein sequence ID" value="CDJ57006.1"/>
    <property type="molecule type" value="Genomic_DNA"/>
</dbReference>
<sequence length="112" mass="12266">YFGSGGGSSNWGEKTKGDTFSVYEGLLLNTNRYMELLYQAVDLLLQQPDLFPAAAATAAAADSELEMLLGGDAAPEERQKAAEAARRFDPWKRIRARDMAARGVPAHLRYSL</sequence>
<evidence type="ECO:0000313" key="1">
    <source>
        <dbReference type="EMBL" id="CDJ57006.1"/>
    </source>
</evidence>
<dbReference type="Proteomes" id="UP000030763">
    <property type="component" value="Unassembled WGS sequence"/>
</dbReference>
<organism evidence="1 2">
    <name type="scientific">Eimeria maxima</name>
    <name type="common">Coccidian parasite</name>
    <dbReference type="NCBI Taxonomy" id="5804"/>
    <lineage>
        <taxon>Eukaryota</taxon>
        <taxon>Sar</taxon>
        <taxon>Alveolata</taxon>
        <taxon>Apicomplexa</taxon>
        <taxon>Conoidasida</taxon>
        <taxon>Coccidia</taxon>
        <taxon>Eucoccidiorida</taxon>
        <taxon>Eimeriorina</taxon>
        <taxon>Eimeriidae</taxon>
        <taxon>Eimeria</taxon>
    </lineage>
</organism>
<accession>U6LZ22</accession>
<name>U6LZ22_EIMMA</name>
<reference evidence="1" key="1">
    <citation type="submission" date="2013-10" db="EMBL/GenBank/DDBJ databases">
        <title>Genomic analysis of the causative agents of coccidiosis in chickens.</title>
        <authorList>
            <person name="Reid A.J."/>
            <person name="Blake D."/>
            <person name="Billington K."/>
            <person name="Browne H."/>
            <person name="Dunn M."/>
            <person name="Hung S."/>
            <person name="Kawahara F."/>
            <person name="Miranda-Saavedra D."/>
            <person name="Mourier T."/>
            <person name="Nagra H."/>
            <person name="Otto T.D."/>
            <person name="Rawlings N."/>
            <person name="Sanchez A."/>
            <person name="Sanders M."/>
            <person name="Subramaniam C."/>
            <person name="Tay Y."/>
            <person name="Dear P."/>
            <person name="Doerig C."/>
            <person name="Gruber A."/>
            <person name="Parkinson J."/>
            <person name="Shirley M."/>
            <person name="Wan K.L."/>
            <person name="Berriman M."/>
            <person name="Tomley F."/>
            <person name="Pain A."/>
        </authorList>
    </citation>
    <scope>NUCLEOTIDE SEQUENCE [LARGE SCALE GENOMIC DNA]</scope>
    <source>
        <strain evidence="1">Weybridge</strain>
    </source>
</reference>